<keyword evidence="6 13" id="KW-0808">Transferase</keyword>
<gene>
    <name evidence="17" type="ORF">ABL_07290</name>
</gene>
<dbReference type="Proteomes" id="UP000068243">
    <property type="component" value="Unassembled WGS sequence"/>
</dbReference>
<evidence type="ECO:0000256" key="6">
    <source>
        <dbReference type="ARBA" id="ARBA00022679"/>
    </source>
</evidence>
<dbReference type="AlphaFoldDB" id="A0A100INU2"/>
<evidence type="ECO:0000256" key="13">
    <source>
        <dbReference type="RuleBase" id="RU361209"/>
    </source>
</evidence>
<feature type="transmembrane region" description="Helical" evidence="15">
    <location>
        <begin position="963"/>
        <end position="986"/>
    </location>
</feature>
<feature type="transmembrane region" description="Helical" evidence="15">
    <location>
        <begin position="894"/>
        <end position="915"/>
    </location>
</feature>
<feature type="region of interest" description="Disordered" evidence="14">
    <location>
        <begin position="477"/>
        <end position="505"/>
    </location>
</feature>
<dbReference type="OMA" id="WCARTEE"/>
<dbReference type="SMART" id="SM00768">
    <property type="entry name" value="X8"/>
    <property type="match status" value="1"/>
</dbReference>
<evidence type="ECO:0000256" key="1">
    <source>
        <dbReference type="ARBA" id="ARBA00004141"/>
    </source>
</evidence>
<dbReference type="Pfam" id="PF07690">
    <property type="entry name" value="MFS_1"/>
    <property type="match status" value="1"/>
</dbReference>
<organism evidence="17 18">
    <name type="scientific">Aspergillus niger</name>
    <dbReference type="NCBI Taxonomy" id="5061"/>
    <lineage>
        <taxon>Eukaryota</taxon>
        <taxon>Fungi</taxon>
        <taxon>Dikarya</taxon>
        <taxon>Ascomycota</taxon>
        <taxon>Pezizomycotina</taxon>
        <taxon>Eurotiomycetes</taxon>
        <taxon>Eurotiomycetidae</taxon>
        <taxon>Eurotiales</taxon>
        <taxon>Aspergillaceae</taxon>
        <taxon>Aspergillus</taxon>
        <taxon>Aspergillus subgen. Circumdati</taxon>
    </lineage>
</organism>
<feature type="domain" description="Major facilitator superfamily (MFS) profile" evidence="16">
    <location>
        <begin position="633"/>
        <end position="1055"/>
    </location>
</feature>
<dbReference type="GO" id="GO:0098552">
    <property type="term" value="C:side of membrane"/>
    <property type="evidence" value="ECO:0007669"/>
    <property type="project" value="UniProtKB-KW"/>
</dbReference>
<dbReference type="Pfam" id="PF07983">
    <property type="entry name" value="X8"/>
    <property type="match status" value="1"/>
</dbReference>
<dbReference type="InterPro" id="IPR020846">
    <property type="entry name" value="MFS_dom"/>
</dbReference>
<dbReference type="PANTHER" id="PTHR31468:SF11">
    <property type="entry name" value="1,3-BETA-GLUCANOSYLTRANSFERASE"/>
    <property type="match status" value="1"/>
</dbReference>
<feature type="signal peptide" evidence="13">
    <location>
        <begin position="1"/>
        <end position="20"/>
    </location>
</feature>
<dbReference type="InterPro" id="IPR017853">
    <property type="entry name" value="GH"/>
</dbReference>
<accession>A0A100INU2</accession>
<sequence>MKFSATTLAGASLLLGRAIAADLPAIEAKSNKFFYSNNGTQFFIRGVAYQQDYTSNGTDSSNADYTDPLADASTCKRDIPYLQQLRTNVIRTYAVDPTKDHTECMQALQDAGIYLITDLSAPSTSINRDDPQWNTDLYSRYTSVVDAFANYTNVIGFFAGNEVANSQNNTNSIAYVKAAVRDMKAYIKAKNYRTSLGVGYATDDDSTIRDDLKSYLVCGDSDDRIDFFGYNIYEWCGDSSFKTSGYSARTEEFKDYPVPAFFSEYGCNSPSPRTFTDVPVLFGDQMNDVWSGGIVYMYFQEDNDYGLVSVDGSSVSTLKDFSNLSSQMQKVTATGVNSNSWSASNTATPTCPSVGTAWEATNTLPPSPNEDLCSCMEASLSCVVKDSVKESKYGDLFDYICAKGDYCDGMSSNSTTGDYGAYSVCSTKQQLSFVMNQYYEKQSAKASACDFSGDGTTTSSSAATGTCSSLLKEAGTAGTGSVTSSPTGGGSVASASSSTSEGAGAGLTAPNAVQVGSWQLGAYAVTAVGAALGMILLMQLQTRDPTPKVRVNGVGSGCRLGQMSEQTERAKGPMPAMAPDLESNPTLPKEANTHPPPAIDHNDTPKSQQPSIINEKPTVTRGYDLPFWHKSIILFIVSWMTLAVTFNSTSLLPATPEIATRFNTTEEILNVINAGVLLAMGFSSLIWGPMSRLVGRRISYNIAVLVLCGCSAGTAAAINLPMFTAFRILGGLTGTSFMVMGQTILADIYEPVVRGTAVGFFMVGTVAGPAIGPCFGGIIVTFASWRIIFWVQVAMTGFGLILSLIFVPEIPSADAKIITTATATSTTPPTMKETTLRILAAFNPIHIVRLFIYPNIFLACLTCGFLSTFQYAMLTSARSIFNPRFHLTTALVSGLFYLAPGAGFLVGSILGGRLSDRTVRNYIKKRKGTRLPQDRLNSGLGTLFFVLPAAALVYGWTLQEEKGGMVVPIIAAFFGGVGLMGTFNGLNTYAAEALPHRRSEAISGKYIIQYLFSAGSSAAVEPLIGAIGVGWTFTICVFLSIIGGVLVVIITRKGLDMQRWVERRWGEA</sequence>
<dbReference type="VEuPathDB" id="FungiDB:ATCC64974_94020"/>
<comment type="subcellular location">
    <subcellularLocation>
        <location evidence="2 13">Cell membrane</location>
        <topology evidence="2 13">Lipid-anchor</topology>
        <topology evidence="2 13">GPI-anchor</topology>
    </subcellularLocation>
    <subcellularLocation>
        <location evidence="1">Membrane</location>
        <topology evidence="1">Multi-pass membrane protein</topology>
    </subcellularLocation>
</comment>
<dbReference type="GO" id="GO:0071970">
    <property type="term" value="P:fungal-type cell wall (1-&gt;3)-beta-D-glucan biosynthetic process"/>
    <property type="evidence" value="ECO:0007669"/>
    <property type="project" value="TreeGrafter"/>
</dbReference>
<dbReference type="CDD" id="cd17323">
    <property type="entry name" value="MFS_Tpo1_MDR_like"/>
    <property type="match status" value="1"/>
</dbReference>
<evidence type="ECO:0000256" key="5">
    <source>
        <dbReference type="ARBA" id="ARBA00022622"/>
    </source>
</evidence>
<dbReference type="Pfam" id="PF03198">
    <property type="entry name" value="Glyco_hydro_72"/>
    <property type="match status" value="1"/>
</dbReference>
<keyword evidence="4" id="KW-1003">Cell membrane</keyword>
<keyword evidence="7 13" id="KW-0732">Signal</keyword>
<keyword evidence="8 13" id="KW-0472">Membrane</keyword>
<feature type="transmembrane region" description="Helical" evidence="15">
    <location>
        <begin position="936"/>
        <end position="957"/>
    </location>
</feature>
<dbReference type="FunFam" id="1.20.58.1040:FF:000005">
    <property type="entry name" value="1,3-beta-glucanosyltransferase"/>
    <property type="match status" value="1"/>
</dbReference>
<evidence type="ECO:0000256" key="7">
    <source>
        <dbReference type="ARBA" id="ARBA00022729"/>
    </source>
</evidence>
<dbReference type="GO" id="GO:0031505">
    <property type="term" value="P:fungal-type cell wall organization"/>
    <property type="evidence" value="ECO:0007669"/>
    <property type="project" value="TreeGrafter"/>
</dbReference>
<dbReference type="SUPFAM" id="SSF51445">
    <property type="entry name" value="(Trans)glycosidases"/>
    <property type="match status" value="1"/>
</dbReference>
<comment type="similarity">
    <text evidence="3 13">Belongs to the glycosyl hydrolase 72 family.</text>
</comment>
<dbReference type="EC" id="2.4.1.-" evidence="13"/>
<feature type="transmembrane region" description="Helical" evidence="15">
    <location>
        <begin position="668"/>
        <end position="688"/>
    </location>
</feature>
<dbReference type="GO" id="GO:0042124">
    <property type="term" value="F:1,3-beta-glucanosyltransferase activity"/>
    <property type="evidence" value="ECO:0007669"/>
    <property type="project" value="TreeGrafter"/>
</dbReference>
<dbReference type="VEuPathDB" id="FungiDB:ASPNIDRAFT2_1187835"/>
<dbReference type="Gene3D" id="1.20.58.1040">
    <property type="match status" value="1"/>
</dbReference>
<dbReference type="EMBL" id="BCMY01000013">
    <property type="protein sequence ID" value="GAQ44629.1"/>
    <property type="molecule type" value="Genomic_DNA"/>
</dbReference>
<evidence type="ECO:0000256" key="12">
    <source>
        <dbReference type="ARBA" id="ARBA00025026"/>
    </source>
</evidence>
<dbReference type="InterPro" id="IPR036259">
    <property type="entry name" value="MFS_trans_sf"/>
</dbReference>
<dbReference type="Gene3D" id="3.20.20.80">
    <property type="entry name" value="Glycosidases"/>
    <property type="match status" value="1"/>
</dbReference>
<evidence type="ECO:0000313" key="18">
    <source>
        <dbReference type="Proteomes" id="UP000068243"/>
    </source>
</evidence>
<feature type="transmembrane region" description="Helical" evidence="15">
    <location>
        <begin position="757"/>
        <end position="781"/>
    </location>
</feature>
<keyword evidence="5 13" id="KW-0336">GPI-anchor</keyword>
<proteinExistence type="inferred from homology"/>
<evidence type="ECO:0000256" key="11">
    <source>
        <dbReference type="ARBA" id="ARBA00023288"/>
    </source>
</evidence>
<dbReference type="GO" id="GO:0005886">
    <property type="term" value="C:plasma membrane"/>
    <property type="evidence" value="ECO:0007669"/>
    <property type="project" value="UniProtKB-SubCell"/>
</dbReference>
<name>A0A100INU2_ASPNG</name>
<dbReference type="PANTHER" id="PTHR31468">
    <property type="entry name" value="1,3-BETA-GLUCANOSYLTRANSFERASE GAS1"/>
    <property type="match status" value="1"/>
</dbReference>
<dbReference type="VEuPathDB" id="FungiDB:M747DRAFT_317141"/>
<evidence type="ECO:0000256" key="15">
    <source>
        <dbReference type="SAM" id="Phobius"/>
    </source>
</evidence>
<dbReference type="PROSITE" id="PS50850">
    <property type="entry name" value="MFS"/>
    <property type="match status" value="1"/>
</dbReference>
<dbReference type="GO" id="GO:0009277">
    <property type="term" value="C:fungal-type cell wall"/>
    <property type="evidence" value="ECO:0007669"/>
    <property type="project" value="UniProtKB-ARBA"/>
</dbReference>
<dbReference type="InterPro" id="IPR004886">
    <property type="entry name" value="Glucanosyltransferase"/>
</dbReference>
<reference evidence="18" key="1">
    <citation type="journal article" date="2016" name="Genome Announc.">
        <title>Draft genome sequence of Aspergillus niger strain An76.</title>
        <authorList>
            <person name="Gong W."/>
            <person name="Cheng Z."/>
            <person name="Zhang H."/>
            <person name="Liu L."/>
            <person name="Gao P."/>
            <person name="Wang L."/>
        </authorList>
    </citation>
    <scope>NUCLEOTIDE SEQUENCE [LARGE SCALE GENOMIC DNA]</scope>
    <source>
        <strain evidence="18">An76</strain>
    </source>
</reference>
<evidence type="ECO:0000256" key="3">
    <source>
        <dbReference type="ARBA" id="ARBA00007528"/>
    </source>
</evidence>
<evidence type="ECO:0000313" key="17">
    <source>
        <dbReference type="EMBL" id="GAQ44629.1"/>
    </source>
</evidence>
<keyword evidence="10" id="KW-0325">Glycoprotein</keyword>
<feature type="transmembrane region" description="Helical" evidence="15">
    <location>
        <begin position="1031"/>
        <end position="1050"/>
    </location>
</feature>
<keyword evidence="15" id="KW-0812">Transmembrane</keyword>
<dbReference type="VEuPathDB" id="FungiDB:ASPNIDRAFT2_1147190"/>
<feature type="transmembrane region" description="Helical" evidence="15">
    <location>
        <begin position="850"/>
        <end position="874"/>
    </location>
</feature>
<dbReference type="VEuPathDB" id="FungiDB:An02g07580"/>
<comment type="function">
    <text evidence="12">Splits internally a 1,3-beta-glucan molecule and transfers the newly generated reducing end (the donor) to the non-reducing end of another 1,3-beta-glucan molecule (the acceptor) forming a 1,3-beta linkage, resulting in the elongation of 1,3-beta-glucan chains in the cell wall. Involved in cell wall morphogenesis.</text>
</comment>
<feature type="transmembrane region" description="Helical" evidence="15">
    <location>
        <begin position="631"/>
        <end position="648"/>
    </location>
</feature>
<keyword evidence="11 13" id="KW-0449">Lipoprotein</keyword>
<feature type="transmembrane region" description="Helical" evidence="15">
    <location>
        <begin position="520"/>
        <end position="540"/>
    </location>
</feature>
<evidence type="ECO:0000256" key="9">
    <source>
        <dbReference type="ARBA" id="ARBA00023157"/>
    </source>
</evidence>
<feature type="region of interest" description="Disordered" evidence="14">
    <location>
        <begin position="582"/>
        <end position="612"/>
    </location>
</feature>
<evidence type="ECO:0000256" key="8">
    <source>
        <dbReference type="ARBA" id="ARBA00023136"/>
    </source>
</evidence>
<comment type="caution">
    <text evidence="17">The sequence shown here is derived from an EMBL/GenBank/DDBJ whole genome shotgun (WGS) entry which is preliminary data.</text>
</comment>
<protein>
    <recommendedName>
        <fullName evidence="13">1,3-beta-glucanosyltransferase</fullName>
        <ecNumber evidence="13">2.4.1.-</ecNumber>
    </recommendedName>
</protein>
<dbReference type="InterPro" id="IPR011701">
    <property type="entry name" value="MFS"/>
</dbReference>
<keyword evidence="15" id="KW-1133">Transmembrane helix</keyword>
<feature type="chain" id="PRO_5006988859" description="1,3-beta-glucanosyltransferase" evidence="13">
    <location>
        <begin position="21"/>
        <end position="1068"/>
    </location>
</feature>
<feature type="transmembrane region" description="Helical" evidence="15">
    <location>
        <begin position="700"/>
        <end position="718"/>
    </location>
</feature>
<evidence type="ECO:0000256" key="4">
    <source>
        <dbReference type="ARBA" id="ARBA00022475"/>
    </source>
</evidence>
<evidence type="ECO:0000256" key="10">
    <source>
        <dbReference type="ARBA" id="ARBA00023180"/>
    </source>
</evidence>
<feature type="transmembrane region" description="Helical" evidence="15">
    <location>
        <begin position="787"/>
        <end position="807"/>
    </location>
</feature>
<feature type="transmembrane region" description="Helical" evidence="15">
    <location>
        <begin position="1007"/>
        <end position="1025"/>
    </location>
</feature>
<dbReference type="GO" id="GO:0022857">
    <property type="term" value="F:transmembrane transporter activity"/>
    <property type="evidence" value="ECO:0007669"/>
    <property type="project" value="InterPro"/>
</dbReference>
<dbReference type="InterPro" id="IPR012946">
    <property type="entry name" value="X8"/>
</dbReference>
<feature type="transmembrane region" description="Helical" evidence="15">
    <location>
        <begin position="724"/>
        <end position="745"/>
    </location>
</feature>
<dbReference type="VEuPathDB" id="FungiDB:M747DRAFT_285036"/>
<dbReference type="SUPFAM" id="SSF103473">
    <property type="entry name" value="MFS general substrate transporter"/>
    <property type="match status" value="1"/>
</dbReference>
<dbReference type="GO" id="GO:0031982">
    <property type="term" value="C:vesicle"/>
    <property type="evidence" value="ECO:0007669"/>
    <property type="project" value="UniProtKB-ARBA"/>
</dbReference>
<keyword evidence="9" id="KW-1015">Disulfide bond</keyword>
<dbReference type="VEuPathDB" id="FungiDB:An02g03070"/>
<dbReference type="FunFam" id="3.20.20.80:FF:000038">
    <property type="entry name" value="1,3-beta-glucanosyltransferase"/>
    <property type="match status" value="1"/>
</dbReference>
<dbReference type="OrthoDB" id="421038at2759"/>
<evidence type="ECO:0000256" key="14">
    <source>
        <dbReference type="SAM" id="MobiDB-lite"/>
    </source>
</evidence>
<evidence type="ECO:0000256" key="2">
    <source>
        <dbReference type="ARBA" id="ARBA00004609"/>
    </source>
</evidence>
<dbReference type="VEuPathDB" id="FungiDB:ATCC64974_94030"/>
<dbReference type="Gene3D" id="1.20.1250.20">
    <property type="entry name" value="MFS general substrate transporter like domains"/>
    <property type="match status" value="1"/>
</dbReference>
<evidence type="ECO:0000259" key="16">
    <source>
        <dbReference type="PROSITE" id="PS50850"/>
    </source>
</evidence>